<dbReference type="PROSITE" id="PS51186">
    <property type="entry name" value="GNAT"/>
    <property type="match status" value="1"/>
</dbReference>
<evidence type="ECO:0000313" key="4">
    <source>
        <dbReference type="EMBL" id="NIJ10475.1"/>
    </source>
</evidence>
<dbReference type="InterPro" id="IPR016181">
    <property type="entry name" value="Acyl_CoA_acyltransferase"/>
</dbReference>
<dbReference type="PANTHER" id="PTHR10545:SF29">
    <property type="entry name" value="GH14572P-RELATED"/>
    <property type="match status" value="1"/>
</dbReference>
<evidence type="ECO:0000256" key="2">
    <source>
        <dbReference type="ARBA" id="ARBA00023315"/>
    </source>
</evidence>
<dbReference type="SUPFAM" id="SSF55729">
    <property type="entry name" value="Acyl-CoA N-acyltransferases (Nat)"/>
    <property type="match status" value="1"/>
</dbReference>
<name>A0A7X5ULZ1_9PSEU</name>
<keyword evidence="2" id="KW-0012">Acyltransferase</keyword>
<dbReference type="InterPro" id="IPR000182">
    <property type="entry name" value="GNAT_dom"/>
</dbReference>
<dbReference type="PANTHER" id="PTHR10545">
    <property type="entry name" value="DIAMINE N-ACETYLTRANSFERASE"/>
    <property type="match status" value="1"/>
</dbReference>
<protein>
    <submittedName>
        <fullName evidence="4">GNAT superfamily N-acetyltransferase</fullName>
    </submittedName>
</protein>
<comment type="caution">
    <text evidence="4">The sequence shown here is derived from an EMBL/GenBank/DDBJ whole genome shotgun (WGS) entry which is preliminary data.</text>
</comment>
<dbReference type="InterPro" id="IPR051016">
    <property type="entry name" value="Diverse_Substrate_AcTransf"/>
</dbReference>
<evidence type="ECO:0000259" key="3">
    <source>
        <dbReference type="PROSITE" id="PS51186"/>
    </source>
</evidence>
<dbReference type="GO" id="GO:0008080">
    <property type="term" value="F:N-acetyltransferase activity"/>
    <property type="evidence" value="ECO:0007669"/>
    <property type="project" value="UniProtKB-ARBA"/>
</dbReference>
<feature type="domain" description="N-acetyltransferase" evidence="3">
    <location>
        <begin position="2"/>
        <end position="156"/>
    </location>
</feature>
<evidence type="ECO:0000256" key="1">
    <source>
        <dbReference type="ARBA" id="ARBA00022679"/>
    </source>
</evidence>
<reference evidence="4 5" key="1">
    <citation type="submission" date="2020-03" db="EMBL/GenBank/DDBJ databases">
        <title>Sequencing the genomes of 1000 actinobacteria strains.</title>
        <authorList>
            <person name="Klenk H.-P."/>
        </authorList>
    </citation>
    <scope>NUCLEOTIDE SEQUENCE [LARGE SCALE GENOMIC DNA]</scope>
    <source>
        <strain evidence="4 5">DSM 45685</strain>
    </source>
</reference>
<dbReference type="RefSeq" id="WP_208415547.1">
    <property type="nucleotide sequence ID" value="NZ_JAAOYM010000001.1"/>
</dbReference>
<keyword evidence="1 4" id="KW-0808">Transferase</keyword>
<dbReference type="EMBL" id="JAAOYM010000001">
    <property type="protein sequence ID" value="NIJ10475.1"/>
    <property type="molecule type" value="Genomic_DNA"/>
</dbReference>
<keyword evidence="5" id="KW-1185">Reference proteome</keyword>
<proteinExistence type="predicted"/>
<accession>A0A7X5ULZ1</accession>
<dbReference type="Gene3D" id="3.40.630.30">
    <property type="match status" value="1"/>
</dbReference>
<dbReference type="AlphaFoldDB" id="A0A7X5ULZ1"/>
<dbReference type="Proteomes" id="UP000545493">
    <property type="component" value="Unassembled WGS sequence"/>
</dbReference>
<evidence type="ECO:0000313" key="5">
    <source>
        <dbReference type="Proteomes" id="UP000545493"/>
    </source>
</evidence>
<organism evidence="4 5">
    <name type="scientific">Saccharomonospora amisosensis</name>
    <dbReference type="NCBI Taxonomy" id="1128677"/>
    <lineage>
        <taxon>Bacteria</taxon>
        <taxon>Bacillati</taxon>
        <taxon>Actinomycetota</taxon>
        <taxon>Actinomycetes</taxon>
        <taxon>Pseudonocardiales</taxon>
        <taxon>Pseudonocardiaceae</taxon>
        <taxon>Saccharomonospora</taxon>
    </lineage>
</organism>
<sequence>MVSVRDAKPDDVGAMAELFEELDRFYGATEVEPLELRTRQINEALFSSPPAAHALTAWQNDQLVGLASYSFLWPAVGLTRSLFLKELYVAQASRRSGVGKLLMHSLFAIATKNHCSRVEWTTDAYNANAQEFYDVIGLRRDPSKIFYRLEGEDLLRAAGGSVESAE</sequence>
<gene>
    <name evidence="4" type="ORF">FHU38_000819</name>
</gene>
<dbReference type="CDD" id="cd04301">
    <property type="entry name" value="NAT_SF"/>
    <property type="match status" value="1"/>
</dbReference>
<dbReference type="Pfam" id="PF00583">
    <property type="entry name" value="Acetyltransf_1"/>
    <property type="match status" value="1"/>
</dbReference>